<dbReference type="InterPro" id="IPR000504">
    <property type="entry name" value="RRM_dom"/>
</dbReference>
<feature type="domain" description="RRM" evidence="3">
    <location>
        <begin position="9"/>
        <end position="86"/>
    </location>
</feature>
<evidence type="ECO:0000313" key="4">
    <source>
        <dbReference type="Ensembl" id="ENSEEEP00000047137.2"/>
    </source>
</evidence>
<keyword evidence="1 2" id="KW-0694">RNA-binding</keyword>
<sequence>MSAPGKKVFELFVSKIPWTLGTKEVKEYFGQFGHVRKCLLPFDKGTGFHKGFCWIGYTTEEGLHNALHKDPHVVEGSKLQVQQNMMPFTWRRMDKEAEES</sequence>
<reference evidence="4" key="4">
    <citation type="submission" date="2025-08" db="UniProtKB">
        <authorList>
            <consortium name="Ensembl"/>
        </authorList>
    </citation>
    <scope>IDENTIFICATION</scope>
</reference>
<dbReference type="GeneTree" id="ENSGT00390000008624"/>
<dbReference type="PANTHER" id="PTHR48027">
    <property type="entry name" value="HETEROGENEOUS NUCLEAR RIBONUCLEOPROTEIN 87F-RELATED"/>
    <property type="match status" value="1"/>
</dbReference>
<evidence type="ECO:0000256" key="1">
    <source>
        <dbReference type="ARBA" id="ARBA00022884"/>
    </source>
</evidence>
<dbReference type="GeneID" id="113579785"/>
<evidence type="ECO:0000259" key="3">
    <source>
        <dbReference type="PROSITE" id="PS50102"/>
    </source>
</evidence>
<dbReference type="InterPro" id="IPR034152">
    <property type="entry name" value="SLIRP_RRM"/>
</dbReference>
<dbReference type="Gene3D" id="3.30.70.330">
    <property type="match status" value="1"/>
</dbReference>
<dbReference type="GO" id="GO:0003723">
    <property type="term" value="F:RNA binding"/>
    <property type="evidence" value="ECO:0007669"/>
    <property type="project" value="UniProtKB-UniRule"/>
</dbReference>
<reference evidence="4" key="3">
    <citation type="submission" date="2020-05" db="EMBL/GenBank/DDBJ databases">
        <title>Electrophorus electricus (electric eel) genome, fEleEle1, primary haplotype.</title>
        <authorList>
            <person name="Myers G."/>
            <person name="Meyer A."/>
            <person name="Fedrigo O."/>
            <person name="Formenti G."/>
            <person name="Rhie A."/>
            <person name="Tracey A."/>
            <person name="Sims Y."/>
            <person name="Jarvis E.D."/>
        </authorList>
    </citation>
    <scope>NUCLEOTIDE SEQUENCE [LARGE SCALE GENOMIC DNA]</scope>
</reference>
<proteinExistence type="predicted"/>
<dbReference type="PROSITE" id="PS50102">
    <property type="entry name" value="RRM"/>
    <property type="match status" value="1"/>
</dbReference>
<reference evidence="5" key="1">
    <citation type="journal article" date="2014" name="Science">
        <title>Nonhuman genetics. Genomic basis for the convergent evolution of electric organs.</title>
        <authorList>
            <person name="Gallant J.R."/>
            <person name="Traeger L.L."/>
            <person name="Volkening J.D."/>
            <person name="Moffett H."/>
            <person name="Chen P.H."/>
            <person name="Novina C.D."/>
            <person name="Phillips G.N.Jr."/>
            <person name="Anand R."/>
            <person name="Wells G.B."/>
            <person name="Pinch M."/>
            <person name="Guth R."/>
            <person name="Unguez G.A."/>
            <person name="Albert J.S."/>
            <person name="Zakon H.H."/>
            <person name="Samanta M.P."/>
            <person name="Sussman M.R."/>
        </authorList>
    </citation>
    <scope>NUCLEOTIDE SEQUENCE [LARGE SCALE GENOMIC DNA]</scope>
</reference>
<reference evidence="5" key="2">
    <citation type="journal article" date="2017" name="Sci. Adv.">
        <title>A tail of two voltages: Proteomic comparison of the three electric organs of the electric eel.</title>
        <authorList>
            <person name="Traeger L.L."/>
            <person name="Sabat G."/>
            <person name="Barrett-Wilt G.A."/>
            <person name="Wells G.B."/>
            <person name="Sussman M.R."/>
        </authorList>
    </citation>
    <scope>NUCLEOTIDE SEQUENCE [LARGE SCALE GENOMIC DNA]</scope>
</reference>
<dbReference type="AlphaFoldDB" id="A0A4W4HEM0"/>
<dbReference type="InterPro" id="IPR012677">
    <property type="entry name" value="Nucleotide-bd_a/b_plait_sf"/>
</dbReference>
<organism evidence="4 5">
    <name type="scientific">Electrophorus electricus</name>
    <name type="common">Electric eel</name>
    <name type="synonym">Gymnotus electricus</name>
    <dbReference type="NCBI Taxonomy" id="8005"/>
    <lineage>
        <taxon>Eukaryota</taxon>
        <taxon>Metazoa</taxon>
        <taxon>Chordata</taxon>
        <taxon>Craniata</taxon>
        <taxon>Vertebrata</taxon>
        <taxon>Euteleostomi</taxon>
        <taxon>Actinopterygii</taxon>
        <taxon>Neopterygii</taxon>
        <taxon>Teleostei</taxon>
        <taxon>Ostariophysi</taxon>
        <taxon>Gymnotiformes</taxon>
        <taxon>Gymnotoidei</taxon>
        <taxon>Gymnotidae</taxon>
        <taxon>Electrophorus</taxon>
    </lineage>
</organism>
<dbReference type="InterPro" id="IPR035979">
    <property type="entry name" value="RBD_domain_sf"/>
</dbReference>
<reference evidence="4" key="5">
    <citation type="submission" date="2025-09" db="UniProtKB">
        <authorList>
            <consortium name="Ensembl"/>
        </authorList>
    </citation>
    <scope>IDENTIFICATION</scope>
</reference>
<evidence type="ECO:0000256" key="2">
    <source>
        <dbReference type="PROSITE-ProRule" id="PRU00176"/>
    </source>
</evidence>
<dbReference type="Proteomes" id="UP000314983">
    <property type="component" value="Chromosome 13"/>
</dbReference>
<dbReference type="OMA" id="GFVMFSQ"/>
<gene>
    <name evidence="4" type="primary">SLIRP</name>
</gene>
<dbReference type="SUPFAM" id="SSF54928">
    <property type="entry name" value="RNA-binding domain, RBD"/>
    <property type="match status" value="1"/>
</dbReference>
<name>A0A4W4HEM0_ELEEL</name>
<protein>
    <recommendedName>
        <fullName evidence="3">RRM domain-containing protein</fullName>
    </recommendedName>
</protein>
<dbReference type="CDD" id="cd12242">
    <property type="entry name" value="RRM_SLIRP"/>
    <property type="match status" value="1"/>
</dbReference>
<dbReference type="InterPro" id="IPR052462">
    <property type="entry name" value="SLIRP/GR-RBP-like"/>
</dbReference>
<dbReference type="RefSeq" id="XP_026869759.2">
    <property type="nucleotide sequence ID" value="XM_027013958.2"/>
</dbReference>
<evidence type="ECO:0000313" key="5">
    <source>
        <dbReference type="Proteomes" id="UP000314983"/>
    </source>
</evidence>
<accession>A0A4W4HEM0</accession>
<dbReference type="Pfam" id="PF00076">
    <property type="entry name" value="RRM_1"/>
    <property type="match status" value="1"/>
</dbReference>
<keyword evidence="5" id="KW-1185">Reference proteome</keyword>
<dbReference type="Ensembl" id="ENSEEET00000047658.2">
    <property type="protein sequence ID" value="ENSEEEP00000047137.2"/>
    <property type="gene ID" value="ENSEEEG00000022186.2"/>
</dbReference>
<dbReference type="SMART" id="SM00360">
    <property type="entry name" value="RRM"/>
    <property type="match status" value="1"/>
</dbReference>